<organism evidence="3 4">
    <name type="scientific">Naegleria lovaniensis</name>
    <name type="common">Amoeba</name>
    <dbReference type="NCBI Taxonomy" id="51637"/>
    <lineage>
        <taxon>Eukaryota</taxon>
        <taxon>Discoba</taxon>
        <taxon>Heterolobosea</taxon>
        <taxon>Tetramitia</taxon>
        <taxon>Eutetramitia</taxon>
        <taxon>Vahlkampfiidae</taxon>
        <taxon>Naegleria</taxon>
    </lineage>
</organism>
<dbReference type="EMBL" id="PYSW02000058">
    <property type="protein sequence ID" value="KAG2373257.1"/>
    <property type="molecule type" value="Genomic_DNA"/>
</dbReference>
<evidence type="ECO:0000256" key="2">
    <source>
        <dbReference type="SAM" id="MobiDB-lite"/>
    </source>
</evidence>
<feature type="region of interest" description="Disordered" evidence="2">
    <location>
        <begin position="1"/>
        <end position="113"/>
    </location>
</feature>
<dbReference type="AlphaFoldDB" id="A0AA88GCV5"/>
<feature type="coiled-coil region" evidence="1">
    <location>
        <begin position="236"/>
        <end position="320"/>
    </location>
</feature>
<keyword evidence="4" id="KW-1185">Reference proteome</keyword>
<evidence type="ECO:0000313" key="3">
    <source>
        <dbReference type="EMBL" id="KAG2373257.1"/>
    </source>
</evidence>
<feature type="compositionally biased region" description="Low complexity" evidence="2">
    <location>
        <begin position="75"/>
        <end position="106"/>
    </location>
</feature>
<feature type="compositionally biased region" description="Basic and acidic residues" evidence="2">
    <location>
        <begin position="178"/>
        <end position="198"/>
    </location>
</feature>
<feature type="compositionally biased region" description="Polar residues" evidence="2">
    <location>
        <begin position="52"/>
        <end position="61"/>
    </location>
</feature>
<dbReference type="RefSeq" id="XP_044542431.1">
    <property type="nucleotide sequence ID" value="XM_044688118.1"/>
</dbReference>
<feature type="coiled-coil region" evidence="1">
    <location>
        <begin position="418"/>
        <end position="445"/>
    </location>
</feature>
<dbReference type="Proteomes" id="UP000816034">
    <property type="component" value="Unassembled WGS sequence"/>
</dbReference>
<protein>
    <submittedName>
        <fullName evidence="3">Uncharacterized protein</fullName>
    </submittedName>
</protein>
<accession>A0AA88GCV5</accession>
<comment type="caution">
    <text evidence="3">The sequence shown here is derived from an EMBL/GenBank/DDBJ whole genome shotgun (WGS) entry which is preliminary data.</text>
</comment>
<keyword evidence="1" id="KW-0175">Coiled coil</keyword>
<feature type="region of interest" description="Disordered" evidence="2">
    <location>
        <begin position="169"/>
        <end position="198"/>
    </location>
</feature>
<dbReference type="GeneID" id="68104814"/>
<evidence type="ECO:0000256" key="1">
    <source>
        <dbReference type="SAM" id="Coils"/>
    </source>
</evidence>
<name>A0AA88GCV5_NAELO</name>
<reference evidence="3 4" key="1">
    <citation type="journal article" date="2018" name="BMC Genomics">
        <title>The genome of Naegleria lovaniensis, the basis for a comparative approach to unravel pathogenicity factors of the human pathogenic amoeba N. fowleri.</title>
        <authorList>
            <person name="Liechti N."/>
            <person name="Schurch N."/>
            <person name="Bruggmann R."/>
            <person name="Wittwer M."/>
        </authorList>
    </citation>
    <scope>NUCLEOTIDE SEQUENCE [LARGE SCALE GENOMIC DNA]</scope>
    <source>
        <strain evidence="3 4">ATCC 30569</strain>
    </source>
</reference>
<feature type="compositionally biased region" description="Polar residues" evidence="2">
    <location>
        <begin position="1"/>
        <end position="39"/>
    </location>
</feature>
<proteinExistence type="predicted"/>
<evidence type="ECO:0000313" key="4">
    <source>
        <dbReference type="Proteomes" id="UP000816034"/>
    </source>
</evidence>
<sequence length="580" mass="65595">MHQQGTSNHSRLLTSSKLPMASPLSSDMSFSSGQQLQHLQPSPIRPPQQQQHIVSPSSSFQGLGGKPLLNPIGTSSLGLSPSSSLSSSHHPLHFHGNGVNNQNNNQALSLEGKHNTPSSFGKFINFSQLSTKKQLTNSNTSSLNNSLANFNNDRYNHNSNIFEDSASRMSNQTPELFSSHHDDEDHHSEDNDDHHSIYDHHSVVSPKASSTTGSAVKSKLKFSELGSKISAIDESMMQQEKVRKKRQQQMQGLEQKIELTNSNLSQVENRTMSLEAALEKIETLFYQEQGVRNLSEKNIISLMEEKFNQLAIKINQEREQRILEDESNRKRIKALEEGVTAINLSLDSLSQELSSQNSQLSLLAANFNSFTNQYKQDRKQLIDQRQLESKEIQLQFGDVKQKIANMESEMHKQDTFIMNQLNANVHDLSQELSRLRAEVDNKTKTSVEPMMAQIQQLFSTLESNKTQFTLQIGTLQQQLASQKSEILSEYMNPKFERVEKAILLNDKTQTKHVFDLKADVEKKNEMLESAITKLKEMLTHEESQRLESENNLLQLLSKTMKRIQNGIESTTSDTVFTPSF</sequence>
<gene>
    <name evidence="3" type="ORF">C9374_012360</name>
</gene>
<feature type="coiled-coil region" evidence="1">
    <location>
        <begin position="517"/>
        <end position="544"/>
    </location>
</feature>